<reference evidence="3" key="1">
    <citation type="submission" date="2015-08" db="EMBL/GenBank/DDBJ databases">
        <authorList>
            <person name="Babu N.S."/>
            <person name="Beckwith C.J."/>
            <person name="Beseler K.G."/>
            <person name="Brison A."/>
            <person name="Carone J.V."/>
            <person name="Caskin T.P."/>
            <person name="Diamond M."/>
            <person name="Durham M.E."/>
            <person name="Foxe J.M."/>
            <person name="Go M."/>
            <person name="Henderson B.A."/>
            <person name="Jones I.B."/>
            <person name="McGettigan J.A."/>
            <person name="Micheletti S.J."/>
            <person name="Nasrallah M.E."/>
            <person name="Ortiz D."/>
            <person name="Piller C.R."/>
            <person name="Privatt S.R."/>
            <person name="Schneider S.L."/>
            <person name="Sharp S."/>
            <person name="Smith T.C."/>
            <person name="Stanton J.D."/>
            <person name="Ullery H.E."/>
            <person name="Wilson R.J."/>
            <person name="Serrano M.G."/>
            <person name="Buck G."/>
            <person name="Lee V."/>
            <person name="Wang Y."/>
            <person name="Carvalho R."/>
            <person name="Voegtly L."/>
            <person name="Shi R."/>
            <person name="Duckworth R."/>
            <person name="Johnson A."/>
            <person name="Loviza R."/>
            <person name="Walstead R."/>
            <person name="Shah Z."/>
            <person name="Kiflezghi M."/>
            <person name="Wade K."/>
            <person name="Ball S.L."/>
            <person name="Bradley K.W."/>
            <person name="Asai D.J."/>
            <person name="Bowman C.A."/>
            <person name="Russell D.A."/>
            <person name="Pope W.H."/>
            <person name="Jacobs-Sera D."/>
            <person name="Hendrix R.W."/>
            <person name="Hatfull G.F."/>
        </authorList>
    </citation>
    <scope>NUCLEOTIDE SEQUENCE [LARGE SCALE GENOMIC DNA]</scope>
    <source>
        <strain evidence="3">JCM 19170</strain>
    </source>
</reference>
<protein>
    <submittedName>
        <fullName evidence="2">Pimeloyl-ACP methyl ester carboxylesterase</fullName>
    </submittedName>
</protein>
<dbReference type="PRINTS" id="PR00412">
    <property type="entry name" value="EPOXHYDRLASE"/>
</dbReference>
<accession>A0A0K6IS46</accession>
<name>A0A0K6IS46_9PROT</name>
<evidence type="ECO:0000313" key="3">
    <source>
        <dbReference type="Proteomes" id="UP000182108"/>
    </source>
</evidence>
<evidence type="ECO:0000313" key="2">
    <source>
        <dbReference type="EMBL" id="CUB05923.1"/>
    </source>
</evidence>
<dbReference type="PANTHER" id="PTHR43798">
    <property type="entry name" value="MONOACYLGLYCEROL LIPASE"/>
    <property type="match status" value="1"/>
</dbReference>
<dbReference type="Gene3D" id="3.40.50.1820">
    <property type="entry name" value="alpha/beta hydrolase"/>
    <property type="match status" value="1"/>
</dbReference>
<organism evidence="2 3">
    <name type="scientific">Tepidiphilus thermophilus</name>
    <dbReference type="NCBI Taxonomy" id="876478"/>
    <lineage>
        <taxon>Bacteria</taxon>
        <taxon>Pseudomonadati</taxon>
        <taxon>Pseudomonadota</taxon>
        <taxon>Hydrogenophilia</taxon>
        <taxon>Hydrogenophilales</taxon>
        <taxon>Hydrogenophilaceae</taxon>
        <taxon>Tepidiphilus</taxon>
    </lineage>
</organism>
<evidence type="ECO:0000259" key="1">
    <source>
        <dbReference type="Pfam" id="PF12697"/>
    </source>
</evidence>
<dbReference type="InterPro" id="IPR000073">
    <property type="entry name" value="AB_hydrolase_1"/>
</dbReference>
<dbReference type="EMBL" id="CYHH01000002">
    <property type="protein sequence ID" value="CUB05923.1"/>
    <property type="molecule type" value="Genomic_DNA"/>
</dbReference>
<dbReference type="PRINTS" id="PR00111">
    <property type="entry name" value="ABHYDROLASE"/>
</dbReference>
<feature type="domain" description="AB hydrolase-1" evidence="1">
    <location>
        <begin position="46"/>
        <end position="298"/>
    </location>
</feature>
<keyword evidence="3" id="KW-1185">Reference proteome</keyword>
<sequence length="311" mass="35303">MEERPVQGKDGAAYRLREVPRCRRLPLRGLEESCVREWGPEGGLPVFLLHGWMDSGATWQFVVDVLLEQAPSCRLIAPDWRGFGDSAWCAHGYWFPDYLADLEALLEALAPGKEVVLVGHSMGGNVAGLYAGIRPERVRALALLEGFGLPEHRPEEAPRRYRAWFEQLSAPPALKAPDSIEEFALRLCQRHPNLPLERARFVADSWLRLAPDGRLAFRADPRHKILNPILYRLEEAKACWRAITAPCLWLWGEESEIPRQLAADWEARKACFRRWEGRTIAKTGHMMHHEQPEAVAQALGEFIARTVRIPG</sequence>
<dbReference type="InterPro" id="IPR000639">
    <property type="entry name" value="Epox_hydrolase-like"/>
</dbReference>
<dbReference type="GO" id="GO:0016020">
    <property type="term" value="C:membrane"/>
    <property type="evidence" value="ECO:0007669"/>
    <property type="project" value="TreeGrafter"/>
</dbReference>
<dbReference type="GO" id="GO:0003824">
    <property type="term" value="F:catalytic activity"/>
    <property type="evidence" value="ECO:0007669"/>
    <property type="project" value="InterPro"/>
</dbReference>
<dbReference type="Proteomes" id="UP000182108">
    <property type="component" value="Unassembled WGS sequence"/>
</dbReference>
<dbReference type="Pfam" id="PF12697">
    <property type="entry name" value="Abhydrolase_6"/>
    <property type="match status" value="1"/>
</dbReference>
<dbReference type="AlphaFoldDB" id="A0A0K6IS46"/>
<dbReference type="SUPFAM" id="SSF53474">
    <property type="entry name" value="alpha/beta-Hydrolases"/>
    <property type="match status" value="1"/>
</dbReference>
<dbReference type="PANTHER" id="PTHR43798:SF33">
    <property type="entry name" value="HYDROLASE, PUTATIVE (AFU_ORTHOLOGUE AFUA_2G14860)-RELATED"/>
    <property type="match status" value="1"/>
</dbReference>
<dbReference type="InterPro" id="IPR050266">
    <property type="entry name" value="AB_hydrolase_sf"/>
</dbReference>
<dbReference type="InterPro" id="IPR029058">
    <property type="entry name" value="AB_hydrolase_fold"/>
</dbReference>
<proteinExistence type="predicted"/>
<dbReference type="RefSeq" id="WP_082438345.1">
    <property type="nucleotide sequence ID" value="NZ_CYHH01000002.1"/>
</dbReference>
<gene>
    <name evidence="2" type="ORF">Ga0061068_102201</name>
</gene>
<dbReference type="OrthoDB" id="149912at2"/>